<evidence type="ECO:0000256" key="7">
    <source>
        <dbReference type="ARBA" id="ARBA00022989"/>
    </source>
</evidence>
<dbReference type="OrthoDB" id="187348at2759"/>
<dbReference type="GO" id="GO:0005886">
    <property type="term" value="C:plasma membrane"/>
    <property type="evidence" value="ECO:0007669"/>
    <property type="project" value="UniProtKB-SubCell"/>
</dbReference>
<organism evidence="12 13">
    <name type="scientific">Circinella minor</name>
    <dbReference type="NCBI Taxonomy" id="1195481"/>
    <lineage>
        <taxon>Eukaryota</taxon>
        <taxon>Fungi</taxon>
        <taxon>Fungi incertae sedis</taxon>
        <taxon>Mucoromycota</taxon>
        <taxon>Mucoromycotina</taxon>
        <taxon>Mucoromycetes</taxon>
        <taxon>Mucorales</taxon>
        <taxon>Lichtheimiaceae</taxon>
        <taxon>Circinella</taxon>
    </lineage>
</organism>
<keyword evidence="3 9" id="KW-0813">Transport</keyword>
<evidence type="ECO:0000256" key="6">
    <source>
        <dbReference type="ARBA" id="ARBA00022849"/>
    </source>
</evidence>
<protein>
    <recommendedName>
        <fullName evidence="14">Arsenical-resistance protein ACR3</fullName>
    </recommendedName>
</protein>
<evidence type="ECO:0000256" key="10">
    <source>
        <dbReference type="SAM" id="MobiDB-lite"/>
    </source>
</evidence>
<keyword evidence="6" id="KW-0059">Arsenical resistance</keyword>
<dbReference type="Gene3D" id="1.20.1530.20">
    <property type="match status" value="1"/>
</dbReference>
<dbReference type="AlphaFoldDB" id="A0A8H7VP82"/>
<feature type="transmembrane region" description="Helical" evidence="11">
    <location>
        <begin position="97"/>
        <end position="118"/>
    </location>
</feature>
<feature type="transmembrane region" description="Helical" evidence="11">
    <location>
        <begin position="242"/>
        <end position="261"/>
    </location>
</feature>
<evidence type="ECO:0000256" key="4">
    <source>
        <dbReference type="ARBA" id="ARBA00022475"/>
    </source>
</evidence>
<feature type="transmembrane region" description="Helical" evidence="11">
    <location>
        <begin position="197"/>
        <end position="222"/>
    </location>
</feature>
<evidence type="ECO:0008006" key="14">
    <source>
        <dbReference type="Google" id="ProtNLM"/>
    </source>
</evidence>
<keyword evidence="13" id="KW-1185">Reference proteome</keyword>
<dbReference type="Pfam" id="PF01758">
    <property type="entry name" value="SBF"/>
    <property type="match status" value="1"/>
</dbReference>
<evidence type="ECO:0000256" key="8">
    <source>
        <dbReference type="ARBA" id="ARBA00023136"/>
    </source>
</evidence>
<evidence type="ECO:0000256" key="1">
    <source>
        <dbReference type="ARBA" id="ARBA00004651"/>
    </source>
</evidence>
<feature type="transmembrane region" description="Helical" evidence="11">
    <location>
        <begin position="273"/>
        <end position="295"/>
    </location>
</feature>
<gene>
    <name evidence="12" type="ORF">INT45_011984</name>
</gene>
<evidence type="ECO:0000256" key="3">
    <source>
        <dbReference type="ARBA" id="ARBA00022448"/>
    </source>
</evidence>
<dbReference type="InterPro" id="IPR038770">
    <property type="entry name" value="Na+/solute_symporter_sf"/>
</dbReference>
<keyword evidence="7 9" id="KW-1133">Transmembrane helix</keyword>
<dbReference type="InterPro" id="IPR002657">
    <property type="entry name" value="BilAc:Na_symport/Acr3"/>
</dbReference>
<dbReference type="GO" id="GO:0015297">
    <property type="term" value="F:antiporter activity"/>
    <property type="evidence" value="ECO:0007669"/>
    <property type="project" value="UniProtKB-UniRule"/>
</dbReference>
<proteinExistence type="inferred from homology"/>
<dbReference type="FunFam" id="1.20.1530.20:FF:000009">
    <property type="entry name" value="Arsenite transporter, ACR3 family"/>
    <property type="match status" value="1"/>
</dbReference>
<feature type="transmembrane region" description="Helical" evidence="11">
    <location>
        <begin position="339"/>
        <end position="364"/>
    </location>
</feature>
<feature type="transmembrane region" description="Helical" evidence="11">
    <location>
        <begin position="130"/>
        <end position="157"/>
    </location>
</feature>
<feature type="transmembrane region" description="Helical" evidence="11">
    <location>
        <begin position="307"/>
        <end position="327"/>
    </location>
</feature>
<feature type="transmembrane region" description="Helical" evidence="11">
    <location>
        <begin position="163"/>
        <end position="185"/>
    </location>
</feature>
<sequence length="414" mass="46615">MTSGEQKIEEKIADRGTDFRNDDSRLSDQQQEEDERTVISIEIVSQEEKQEETRRRLSFLDCYLAVFILLAMVVGVLIGYYVPNIQHSFETVQFDTVSVPIAIGLLLMMYPIMIDVKYEKLYKILTSKPVWIQIAISILINFVVGPIIMTALAWGTLPDLPEFRAGVVLIGLARCIAMVLIWVHLAHGDDTFGAMLVAINSLLQIGLYSPYAVLFINIIPSWFGAEEQVSVHVEIWPVAESVLIYLGIPLVAGLATRYTIIYFKGRPWFENKFVPLMGHLALVGLLYTIFVMFIIQGHQIIENIGSVFRTVVPLAVYFCIMFFTVFFSLKALGVPYDVIITQAFTGSSNNFELAIAVAVGTYGIRSEQALSATVGALIEVPVLLTLTYVAMFFRRKLNWNDRSTLMTINKENIR</sequence>
<evidence type="ECO:0000256" key="9">
    <source>
        <dbReference type="PIRNR" id="PIRNR005508"/>
    </source>
</evidence>
<feature type="transmembrane region" description="Helical" evidence="11">
    <location>
        <begin position="62"/>
        <end position="82"/>
    </location>
</feature>
<dbReference type="EMBL" id="JAEPRB010000003">
    <property type="protein sequence ID" value="KAG2227960.1"/>
    <property type="molecule type" value="Genomic_DNA"/>
</dbReference>
<dbReference type="Proteomes" id="UP000646827">
    <property type="component" value="Unassembled WGS sequence"/>
</dbReference>
<keyword evidence="8 9" id="KW-0472">Membrane</keyword>
<dbReference type="GO" id="GO:0015104">
    <property type="term" value="F:antimonite transmembrane transporter activity"/>
    <property type="evidence" value="ECO:0007669"/>
    <property type="project" value="TreeGrafter"/>
</dbReference>
<name>A0A8H7VP82_9FUNG</name>
<feature type="compositionally biased region" description="Basic and acidic residues" evidence="10">
    <location>
        <begin position="1"/>
        <end position="26"/>
    </location>
</feature>
<evidence type="ECO:0000256" key="11">
    <source>
        <dbReference type="SAM" id="Phobius"/>
    </source>
</evidence>
<dbReference type="GO" id="GO:0046685">
    <property type="term" value="P:response to arsenic-containing substance"/>
    <property type="evidence" value="ECO:0007669"/>
    <property type="project" value="UniProtKB-KW"/>
</dbReference>
<dbReference type="PIRSF" id="PIRSF005508">
    <property type="entry name" value="Acr3"/>
    <property type="match status" value="1"/>
</dbReference>
<accession>A0A8H7VP82</accession>
<evidence type="ECO:0000256" key="2">
    <source>
        <dbReference type="ARBA" id="ARBA00010110"/>
    </source>
</evidence>
<dbReference type="PANTHER" id="PTHR43057">
    <property type="entry name" value="ARSENITE EFFLUX TRANSPORTER"/>
    <property type="match status" value="1"/>
</dbReference>
<comment type="caution">
    <text evidence="12">The sequence shown here is derived from an EMBL/GenBank/DDBJ whole genome shotgun (WGS) entry which is preliminary data.</text>
</comment>
<dbReference type="NCBIfam" id="TIGR00832">
    <property type="entry name" value="acr3"/>
    <property type="match status" value="1"/>
</dbReference>
<feature type="region of interest" description="Disordered" evidence="10">
    <location>
        <begin position="1"/>
        <end position="34"/>
    </location>
</feature>
<dbReference type="PANTHER" id="PTHR43057:SF1">
    <property type="entry name" value="ARSENICAL-RESISTANCE PROTEIN 3"/>
    <property type="match status" value="1"/>
</dbReference>
<dbReference type="InterPro" id="IPR004706">
    <property type="entry name" value="Arsenical-R_Acr3"/>
</dbReference>
<keyword evidence="5 9" id="KW-0812">Transmembrane</keyword>
<evidence type="ECO:0000313" key="12">
    <source>
        <dbReference type="EMBL" id="KAG2227960.1"/>
    </source>
</evidence>
<keyword evidence="4 9" id="KW-1003">Cell membrane</keyword>
<reference evidence="12 13" key="1">
    <citation type="submission" date="2020-12" db="EMBL/GenBank/DDBJ databases">
        <title>Metabolic potential, ecology and presence of endohyphal bacteria is reflected in genomic diversity of Mucoromycotina.</title>
        <authorList>
            <person name="Muszewska A."/>
            <person name="Okrasinska A."/>
            <person name="Steczkiewicz K."/>
            <person name="Drgas O."/>
            <person name="Orlowska M."/>
            <person name="Perlinska-Lenart U."/>
            <person name="Aleksandrzak-Piekarczyk T."/>
            <person name="Szatraj K."/>
            <person name="Zielenkiewicz U."/>
            <person name="Pilsyk S."/>
            <person name="Malc E."/>
            <person name="Mieczkowski P."/>
            <person name="Kruszewska J.S."/>
            <person name="Biernat P."/>
            <person name="Pawlowska J."/>
        </authorList>
    </citation>
    <scope>NUCLEOTIDE SEQUENCE [LARGE SCALE GENOMIC DNA]</scope>
    <source>
        <strain evidence="12 13">CBS 142.35</strain>
    </source>
</reference>
<evidence type="ECO:0000256" key="5">
    <source>
        <dbReference type="ARBA" id="ARBA00022692"/>
    </source>
</evidence>
<comment type="similarity">
    <text evidence="2 9">Belongs to the arsenical resistance-3 (ACR3) (TC 2.A.59) family.</text>
</comment>
<evidence type="ECO:0000313" key="13">
    <source>
        <dbReference type="Proteomes" id="UP000646827"/>
    </source>
</evidence>
<dbReference type="GO" id="GO:0015105">
    <property type="term" value="F:arsenite transmembrane transporter activity"/>
    <property type="evidence" value="ECO:0007669"/>
    <property type="project" value="TreeGrafter"/>
</dbReference>
<comment type="subcellular location">
    <subcellularLocation>
        <location evidence="1 9">Cell membrane</location>
        <topology evidence="1 9">Multi-pass membrane protein</topology>
    </subcellularLocation>
</comment>
<feature type="transmembrane region" description="Helical" evidence="11">
    <location>
        <begin position="370"/>
        <end position="393"/>
    </location>
</feature>